<reference evidence="1" key="1">
    <citation type="submission" date="2019-08" db="EMBL/GenBank/DDBJ databases">
        <title>Genome sequence of Clostridiales bacterium MT110.</title>
        <authorList>
            <person name="Cao J."/>
        </authorList>
    </citation>
    <scope>NUCLEOTIDE SEQUENCE</scope>
    <source>
        <strain evidence="1">MT110</strain>
    </source>
</reference>
<gene>
    <name evidence="1" type="ORF">FRZ06_15405</name>
</gene>
<evidence type="ECO:0000313" key="2">
    <source>
        <dbReference type="Proteomes" id="UP000594014"/>
    </source>
</evidence>
<evidence type="ECO:0000313" key="1">
    <source>
        <dbReference type="EMBL" id="QOX64628.1"/>
    </source>
</evidence>
<name>A0ACD1ADI5_9FIRM</name>
<keyword evidence="2" id="KW-1185">Reference proteome</keyword>
<sequence>MAEDDHLVVLKRSQLFKGLSEDDIRLVRDFSMPSLKEYDRNQVIIGQGDPVRKIGILCRGTVLSTKYHYNGETQILRIYKQGEVLALDAVNTTFLTSPVSLISQSECSVLFLSYQKLILSDKLSHSVKETILTNNSEILSNELVRLMYKIDVLSKRTLQERVLTYLSIIREKKGRDTFDISMNQEQFAQYLCVNRSVLSKELNQMRKKGLIDYKKNRYTLYEQTGVAKKTR</sequence>
<proteinExistence type="predicted"/>
<dbReference type="EMBL" id="CP042469">
    <property type="protein sequence ID" value="QOX64628.1"/>
    <property type="molecule type" value="Genomic_DNA"/>
</dbReference>
<organism evidence="1 2">
    <name type="scientific">Anoxybacterium hadale</name>
    <dbReference type="NCBI Taxonomy" id="3408580"/>
    <lineage>
        <taxon>Bacteria</taxon>
        <taxon>Bacillati</taxon>
        <taxon>Bacillota</taxon>
        <taxon>Clostridia</taxon>
        <taxon>Peptostreptococcales</taxon>
        <taxon>Anaerovoracaceae</taxon>
        <taxon>Anoxybacterium</taxon>
    </lineage>
</organism>
<protein>
    <submittedName>
        <fullName evidence="1">Crp/Fnr family transcriptional regulator</fullName>
    </submittedName>
</protein>
<dbReference type="Proteomes" id="UP000594014">
    <property type="component" value="Chromosome"/>
</dbReference>
<accession>A0ACD1ADI5</accession>